<dbReference type="GO" id="GO:0006164">
    <property type="term" value="P:purine nucleotide biosynthetic process"/>
    <property type="evidence" value="ECO:0007669"/>
    <property type="project" value="TreeGrafter"/>
</dbReference>
<evidence type="ECO:0000256" key="1">
    <source>
        <dbReference type="ARBA" id="ARBA00006478"/>
    </source>
</evidence>
<keyword evidence="6" id="KW-0547">Nucleotide-binding</keyword>
<comment type="catalytic activity">
    <reaction evidence="10">
        <text>D-ribose 5-phosphate + ATP = 5-phospho-alpha-D-ribose 1-diphosphate + AMP + H(+)</text>
        <dbReference type="Rhea" id="RHEA:15609"/>
        <dbReference type="ChEBI" id="CHEBI:15378"/>
        <dbReference type="ChEBI" id="CHEBI:30616"/>
        <dbReference type="ChEBI" id="CHEBI:58017"/>
        <dbReference type="ChEBI" id="CHEBI:78346"/>
        <dbReference type="ChEBI" id="CHEBI:456215"/>
        <dbReference type="EC" id="2.7.6.1"/>
    </reaction>
</comment>
<dbReference type="GO" id="GO:0000287">
    <property type="term" value="F:magnesium ion binding"/>
    <property type="evidence" value="ECO:0007669"/>
    <property type="project" value="InterPro"/>
</dbReference>
<protein>
    <recommendedName>
        <fullName evidence="2">ribose-phosphate diphosphokinase</fullName>
        <ecNumber evidence="2">2.7.6.1</ecNumber>
    </recommendedName>
</protein>
<keyword evidence="3" id="KW-0808">Transferase</keyword>
<dbReference type="EMBL" id="CP115611">
    <property type="protein sequence ID" value="WBW72757.1"/>
    <property type="molecule type" value="Genomic_DNA"/>
</dbReference>
<evidence type="ECO:0000313" key="13">
    <source>
        <dbReference type="EMBL" id="WBW72757.1"/>
    </source>
</evidence>
<evidence type="ECO:0000256" key="5">
    <source>
        <dbReference type="ARBA" id="ARBA00022727"/>
    </source>
</evidence>
<keyword evidence="4" id="KW-0479">Metal-binding</keyword>
<evidence type="ECO:0000256" key="6">
    <source>
        <dbReference type="ARBA" id="ARBA00022741"/>
    </source>
</evidence>
<dbReference type="GeneID" id="80874777"/>
<dbReference type="GO" id="GO:0005524">
    <property type="term" value="F:ATP binding"/>
    <property type="evidence" value="ECO:0007669"/>
    <property type="project" value="UniProtKB-KW"/>
</dbReference>
<proteinExistence type="inferred from homology"/>
<dbReference type="GO" id="GO:0002189">
    <property type="term" value="C:ribose phosphate diphosphokinase complex"/>
    <property type="evidence" value="ECO:0007669"/>
    <property type="project" value="UniProtKB-ARBA"/>
</dbReference>
<dbReference type="Proteomes" id="UP001212411">
    <property type="component" value="Chromosome 1"/>
</dbReference>
<dbReference type="InterPro" id="IPR029099">
    <property type="entry name" value="Pribosyltran_N"/>
</dbReference>
<dbReference type="PANTHER" id="PTHR10210">
    <property type="entry name" value="RIBOSE-PHOSPHATE DIPHOSPHOKINASE FAMILY MEMBER"/>
    <property type="match status" value="1"/>
</dbReference>
<dbReference type="GO" id="GO:0006015">
    <property type="term" value="P:5-phosphoribose 1-diphosphate biosynthetic process"/>
    <property type="evidence" value="ECO:0007669"/>
    <property type="project" value="TreeGrafter"/>
</dbReference>
<dbReference type="FunFam" id="3.40.50.2020:FF:000005">
    <property type="entry name" value="Ribose-phosphate pyrophosphokinase 1"/>
    <property type="match status" value="1"/>
</dbReference>
<dbReference type="GO" id="GO:0016301">
    <property type="term" value="F:kinase activity"/>
    <property type="evidence" value="ECO:0007669"/>
    <property type="project" value="UniProtKB-KW"/>
</dbReference>
<dbReference type="Gene3D" id="3.40.50.2020">
    <property type="match status" value="2"/>
</dbReference>
<organism evidence="13 14">
    <name type="scientific">Schizosaccharomyces osmophilus</name>
    <dbReference type="NCBI Taxonomy" id="2545709"/>
    <lineage>
        <taxon>Eukaryota</taxon>
        <taxon>Fungi</taxon>
        <taxon>Dikarya</taxon>
        <taxon>Ascomycota</taxon>
        <taxon>Taphrinomycotina</taxon>
        <taxon>Schizosaccharomycetes</taxon>
        <taxon>Schizosaccharomycetales</taxon>
        <taxon>Schizosaccharomycetaceae</taxon>
        <taxon>Schizosaccharomyces</taxon>
    </lineage>
</organism>
<dbReference type="EC" id="2.7.6.1" evidence="2"/>
<evidence type="ECO:0000256" key="11">
    <source>
        <dbReference type="ARBA" id="ARBA00054815"/>
    </source>
</evidence>
<keyword evidence="14" id="KW-1185">Reference proteome</keyword>
<dbReference type="AlphaFoldDB" id="A0AAE9WAI0"/>
<keyword evidence="5" id="KW-0545">Nucleotide biosynthesis</keyword>
<reference evidence="13 14" key="1">
    <citation type="journal article" date="2023" name="G3 (Bethesda)">
        <title>A high-quality reference genome for the fission yeast Schizosaccharomyces osmophilus.</title>
        <authorList>
            <person name="Jia G.S."/>
            <person name="Zhang W.C."/>
            <person name="Liang Y."/>
            <person name="Liu X.H."/>
            <person name="Rhind N."/>
            <person name="Pidoux A."/>
            <person name="Brysch-Herzberg M."/>
            <person name="Du L.L."/>
        </authorList>
    </citation>
    <scope>NUCLEOTIDE SEQUENCE [LARGE SCALE GENOMIC DNA]</scope>
    <source>
        <strain evidence="13 14">CBS 15793</strain>
    </source>
</reference>
<dbReference type="GO" id="GO:0004749">
    <property type="term" value="F:ribose phosphate diphosphokinase activity"/>
    <property type="evidence" value="ECO:0007669"/>
    <property type="project" value="UniProtKB-EC"/>
</dbReference>
<dbReference type="InterPro" id="IPR000842">
    <property type="entry name" value="PRib_PP_synth_CS"/>
</dbReference>
<evidence type="ECO:0000256" key="10">
    <source>
        <dbReference type="ARBA" id="ARBA00049535"/>
    </source>
</evidence>
<dbReference type="KEGG" id="som:SOMG_01295"/>
<dbReference type="InterPro" id="IPR005946">
    <property type="entry name" value="Rib-P_diPkinase"/>
</dbReference>
<dbReference type="GO" id="GO:0005737">
    <property type="term" value="C:cytoplasm"/>
    <property type="evidence" value="ECO:0007669"/>
    <property type="project" value="TreeGrafter"/>
</dbReference>
<dbReference type="PANTHER" id="PTHR10210:SF36">
    <property type="entry name" value="RIBOSE-PHOSPHATE PYROPHOSPHOKINASE 5"/>
    <property type="match status" value="1"/>
</dbReference>
<keyword evidence="7" id="KW-0418">Kinase</keyword>
<evidence type="ECO:0000259" key="12">
    <source>
        <dbReference type="Pfam" id="PF13793"/>
    </source>
</evidence>
<evidence type="ECO:0000256" key="4">
    <source>
        <dbReference type="ARBA" id="ARBA00022723"/>
    </source>
</evidence>
<comment type="function">
    <text evidence="11">5-phosphoribose 1-diphosphate synthase involved in nucleotide, histidine, and tryptophan biosynthesis. Active in heteromultimeric complexes with other 5-phosphoribose 1-diphosphate synthases.</text>
</comment>
<feature type="domain" description="Ribose-phosphate pyrophosphokinase N-terminal" evidence="12">
    <location>
        <begin position="5"/>
        <end position="100"/>
    </location>
</feature>
<evidence type="ECO:0000256" key="9">
    <source>
        <dbReference type="ARBA" id="ARBA00022842"/>
    </source>
</evidence>
<evidence type="ECO:0000256" key="7">
    <source>
        <dbReference type="ARBA" id="ARBA00022777"/>
    </source>
</evidence>
<comment type="similarity">
    <text evidence="1">Belongs to the ribose-phosphate pyrophosphokinase family.</text>
</comment>
<evidence type="ECO:0000256" key="2">
    <source>
        <dbReference type="ARBA" id="ARBA00013247"/>
    </source>
</evidence>
<dbReference type="SMART" id="SM01400">
    <property type="entry name" value="Pribosyltran_N"/>
    <property type="match status" value="1"/>
</dbReference>
<dbReference type="CDD" id="cd06223">
    <property type="entry name" value="PRTases_typeI"/>
    <property type="match status" value="1"/>
</dbReference>
<dbReference type="GO" id="GO:0009156">
    <property type="term" value="P:ribonucleoside monophosphate biosynthetic process"/>
    <property type="evidence" value="ECO:0007669"/>
    <property type="project" value="InterPro"/>
</dbReference>
<dbReference type="NCBIfam" id="TIGR01251">
    <property type="entry name" value="ribP_PPkin"/>
    <property type="match status" value="1"/>
</dbReference>
<evidence type="ECO:0000256" key="3">
    <source>
        <dbReference type="ARBA" id="ARBA00022679"/>
    </source>
</evidence>
<gene>
    <name evidence="13" type="primary">prs5</name>
    <name evidence="13" type="ORF">SOMG_01295</name>
</gene>
<dbReference type="RefSeq" id="XP_056037000.1">
    <property type="nucleotide sequence ID" value="XM_056180088.1"/>
</dbReference>
<evidence type="ECO:0000313" key="14">
    <source>
        <dbReference type="Proteomes" id="UP001212411"/>
    </source>
</evidence>
<dbReference type="Pfam" id="PF14572">
    <property type="entry name" value="Pribosyl_synth"/>
    <property type="match status" value="1"/>
</dbReference>
<dbReference type="SUPFAM" id="SSF53271">
    <property type="entry name" value="PRTase-like"/>
    <property type="match status" value="1"/>
</dbReference>
<dbReference type="InterPro" id="IPR000836">
    <property type="entry name" value="PRTase_dom"/>
</dbReference>
<accession>A0AAE9WAI0</accession>
<dbReference type="InterPro" id="IPR029057">
    <property type="entry name" value="PRTase-like"/>
</dbReference>
<name>A0AAE9WAI0_9SCHI</name>
<keyword evidence="9" id="KW-0460">Magnesium</keyword>
<sequence>MKNLVVFGTDSHPKLTEAICEHLCLEVGRAQIGKFSNGETSVKVKQSVRGCDVYIISPASGQVNDHLMELLVMISACKTASAIKVTAVLPVFPYSRQPDQIFSSRGAPLLGASAEGTIEPKRTSPYQSWIAQSGTLVADLLMCAGADHIITMDLHDPQFQGFFDIPVDNLFGRPLLKHYIALNIPDYQNGVCISPDAGGAKRATAIADSLGLDFALIHKNRRHESGSSLMLVGDVQDKIAILIDDLIDTASTLVSAAEFVKKHGASQVYALVTHCVLSGDAIERVKQSCIDKLIVTNTAPQTIEPSDCFDIIDVSPTFAEAIRRIHNGESISILYDQNNVWF</sequence>
<dbReference type="FunFam" id="3.40.50.2020:FF:000007">
    <property type="entry name" value="Ribose-phosphate pyrophosphokinase"/>
    <property type="match status" value="1"/>
</dbReference>
<dbReference type="PROSITE" id="PS00114">
    <property type="entry name" value="PRPP_SYNTHASE"/>
    <property type="match status" value="1"/>
</dbReference>
<dbReference type="Pfam" id="PF13793">
    <property type="entry name" value="Pribosyltran_N"/>
    <property type="match status" value="1"/>
</dbReference>
<keyword evidence="8" id="KW-0067">ATP-binding</keyword>
<evidence type="ECO:0000256" key="8">
    <source>
        <dbReference type="ARBA" id="ARBA00022840"/>
    </source>
</evidence>